<reference evidence="1" key="1">
    <citation type="submission" date="2016-09" db="EMBL/GenBank/DDBJ databases">
        <title>The Complete Genome of Burkholderia sprentiae wsm5005.</title>
        <authorList>
            <person name="De Meyer S."/>
            <person name="Wang P."/>
            <person name="Terpolilli J."/>
        </authorList>
    </citation>
    <scope>NUCLEOTIDE SEQUENCE</scope>
    <source>
        <strain evidence="1">WSM5005</strain>
        <plasmid evidence="1">pl3WSM5005</plasmid>
    </source>
</reference>
<name>A0ACA8AX07_9BURK</name>
<geneLocation type="plasmid" evidence="1 2">
    <name>pl3WSM5005</name>
</geneLocation>
<organism evidence="1 2">
    <name type="scientific">Paraburkholderia sprentiae WSM5005</name>
    <dbReference type="NCBI Taxonomy" id="754502"/>
    <lineage>
        <taxon>Bacteria</taxon>
        <taxon>Pseudomonadati</taxon>
        <taxon>Pseudomonadota</taxon>
        <taxon>Betaproteobacteria</taxon>
        <taxon>Burkholderiales</taxon>
        <taxon>Burkholderiaceae</taxon>
        <taxon>Paraburkholderia</taxon>
    </lineage>
</organism>
<dbReference type="Proteomes" id="UP000179860">
    <property type="component" value="Plasmid pl3WSM5005"/>
</dbReference>
<keyword evidence="1" id="KW-0614">Plasmid</keyword>
<evidence type="ECO:0000313" key="1">
    <source>
        <dbReference type="EMBL" id="APA90259.1"/>
    </source>
</evidence>
<proteinExistence type="predicted"/>
<accession>A0ACA8AX07</accession>
<reference evidence="1" key="2">
    <citation type="submission" date="2021-06" db="EMBL/GenBank/DDBJ databases">
        <authorList>
            <person name="Rogers T.H."/>
            <person name="Ramsay J.P."/>
            <person name="Wang P."/>
            <person name="Terpolilli J."/>
        </authorList>
    </citation>
    <scope>NUCLEOTIDE SEQUENCE</scope>
    <source>
        <strain evidence="1">WSM5005</strain>
        <plasmid evidence="1">pl3WSM5005</plasmid>
    </source>
</reference>
<protein>
    <submittedName>
        <fullName evidence="1">Tyrosine-type recombinase/integrase</fullName>
    </submittedName>
</protein>
<sequence length="415" mass="46551">MNVTIPTIESYVLEQMPTCAPRNRGESPILPGGLTDEDAVIRWLATKAAGDGRLADSTLAQYVVEARRLFWYARWIARPISEWTLDDAGNYLAFLRAPDQRAICQTRVRRDDPAWTPFRKALSADSARQSQVIAGSLFKWLVDMQYLRANPFSGFGLAGKRSRAEKKQSRFVEPTALDLTRMAIENRVCPSERQRAKKVRDLFVLDLFAKVGLRTSEATGATMGAIRYALFTTAERDREPDGPAGVWVIDVTSGKGGYPRTVSFAAVMGRLQEYRIAYGLSPLPAAGESTPLILGARRRTPTINVQLPQWRLRNLRQDLGTFDGVTDRSSIYRLIKGIFREALEYWDAKSPIDADSLRHASTHWLRHTFAKSMVDAGGGVVTVSRNLGHADMNTALTYVDDEELKRARETERLLR</sequence>
<gene>
    <name evidence="1" type="ORF">BJG93_34670</name>
</gene>
<keyword evidence="2" id="KW-1185">Reference proteome</keyword>
<evidence type="ECO:0000313" key="2">
    <source>
        <dbReference type="Proteomes" id="UP000179860"/>
    </source>
</evidence>
<dbReference type="EMBL" id="CP017564">
    <property type="protein sequence ID" value="APA90259.1"/>
    <property type="molecule type" value="Genomic_DNA"/>
</dbReference>